<organism evidence="2 3">
    <name type="scientific">Enterobacillus tribolii</name>
    <dbReference type="NCBI Taxonomy" id="1487935"/>
    <lineage>
        <taxon>Bacteria</taxon>
        <taxon>Pseudomonadati</taxon>
        <taxon>Pseudomonadota</taxon>
        <taxon>Gammaproteobacteria</taxon>
        <taxon>Enterobacterales</taxon>
        <taxon>Hafniaceae</taxon>
        <taxon>Enterobacillus</taxon>
    </lineage>
</organism>
<evidence type="ECO:0000256" key="1">
    <source>
        <dbReference type="SAM" id="MobiDB-lite"/>
    </source>
</evidence>
<feature type="compositionally biased region" description="Basic and acidic residues" evidence="1">
    <location>
        <begin position="183"/>
        <end position="209"/>
    </location>
</feature>
<reference evidence="2 3" key="1">
    <citation type="submission" date="2018-07" db="EMBL/GenBank/DDBJ databases">
        <title>Genomic Encyclopedia of Type Strains, Phase IV (KMG-IV): sequencing the most valuable type-strain genomes for metagenomic binning, comparative biology and taxonomic classification.</title>
        <authorList>
            <person name="Goeker M."/>
        </authorList>
    </citation>
    <scope>NUCLEOTIDE SEQUENCE [LARGE SCALE GENOMIC DNA]</scope>
    <source>
        <strain evidence="2 3">DSM 103736</strain>
    </source>
</reference>
<dbReference type="NCBIfam" id="TIGR03352">
    <property type="entry name" value="VI_chp_3"/>
    <property type="match status" value="1"/>
</dbReference>
<evidence type="ECO:0000313" key="3">
    <source>
        <dbReference type="Proteomes" id="UP000254848"/>
    </source>
</evidence>
<dbReference type="Proteomes" id="UP000254848">
    <property type="component" value="Unassembled WGS sequence"/>
</dbReference>
<proteinExistence type="predicted"/>
<dbReference type="RefSeq" id="WP_162844389.1">
    <property type="nucleotide sequence ID" value="NZ_QRAP01000004.1"/>
</dbReference>
<feature type="region of interest" description="Disordered" evidence="1">
    <location>
        <begin position="183"/>
        <end position="223"/>
    </location>
</feature>
<dbReference type="InterPro" id="IPR038706">
    <property type="entry name" value="Type_VI_SciN-like_sf"/>
</dbReference>
<name>A0A370QS44_9GAMM</name>
<dbReference type="EMBL" id="QRAP01000004">
    <property type="protein sequence ID" value="RDK92090.1"/>
    <property type="molecule type" value="Genomic_DNA"/>
</dbReference>
<dbReference type="PROSITE" id="PS51257">
    <property type="entry name" value="PROKAR_LIPOPROTEIN"/>
    <property type="match status" value="1"/>
</dbReference>
<dbReference type="PANTHER" id="PTHR37625">
    <property type="entry name" value="OUTER MEMBRANE LIPOPROTEIN-RELATED"/>
    <property type="match status" value="1"/>
</dbReference>
<gene>
    <name evidence="2" type="ORF">C8D90_104248</name>
</gene>
<dbReference type="PANTHER" id="PTHR37625:SF4">
    <property type="entry name" value="OUTER MEMBRANE LIPOPROTEIN"/>
    <property type="match status" value="1"/>
</dbReference>
<dbReference type="InterPro" id="IPR017734">
    <property type="entry name" value="T6SS_SciN"/>
</dbReference>
<dbReference type="AlphaFoldDB" id="A0A370QS44"/>
<dbReference type="Gene3D" id="2.60.40.4150">
    <property type="entry name" value="Type VI secretion system, lipoprotein SciN"/>
    <property type="match status" value="1"/>
</dbReference>
<keyword evidence="3" id="KW-1185">Reference proteome</keyword>
<dbReference type="Pfam" id="PF12790">
    <property type="entry name" value="T6SS-SciN"/>
    <property type="match status" value="1"/>
</dbReference>
<evidence type="ECO:0000313" key="2">
    <source>
        <dbReference type="EMBL" id="RDK92090.1"/>
    </source>
</evidence>
<comment type="caution">
    <text evidence="2">The sequence shown here is derived from an EMBL/GenBank/DDBJ whole genome shotgun (WGS) entry which is preliminary data.</text>
</comment>
<protein>
    <submittedName>
        <fullName evidence="2">Type VI secretion system protein VasD</fullName>
    </submittedName>
</protein>
<sequence length="223" mass="24715">MEKRICFQFQHANRALCIAAGLLLCGCSMLGLGSSVPEIKPAEPVTANYNITFSATREANINQENVSVPVKITVFNLRSDTSFKNADFFSLQNQAATVLTDKLMGSEQFFLLPGGEEINVSGEKPAGRYYVGVTGEFQDLNNKTWRLVLPIENAKRPPFYKFWNRTPPAQVIKIIADRQGLRIEENSAEEKKTAEKKAPEKNAEEKSSEEIPAGISEGEKGKN</sequence>
<accession>A0A370QS44</accession>